<evidence type="ECO:0000313" key="2">
    <source>
        <dbReference type="Proteomes" id="UP001159363"/>
    </source>
</evidence>
<reference evidence="1 2" key="1">
    <citation type="submission" date="2023-02" db="EMBL/GenBank/DDBJ databases">
        <title>LHISI_Scaffold_Assembly.</title>
        <authorList>
            <person name="Stuart O.P."/>
            <person name="Cleave R."/>
            <person name="Magrath M.J.L."/>
            <person name="Mikheyev A.S."/>
        </authorList>
    </citation>
    <scope>NUCLEOTIDE SEQUENCE [LARGE SCALE GENOMIC DNA]</scope>
    <source>
        <strain evidence="1">Daus_M_001</strain>
        <tissue evidence="1">Leg muscle</tissue>
    </source>
</reference>
<evidence type="ECO:0000313" key="1">
    <source>
        <dbReference type="EMBL" id="KAJ8869462.1"/>
    </source>
</evidence>
<keyword evidence="2" id="KW-1185">Reference proteome</keyword>
<dbReference type="Proteomes" id="UP001159363">
    <property type="component" value="Chromosome 12"/>
</dbReference>
<name>A0ABQ9GBB6_9NEOP</name>
<comment type="caution">
    <text evidence="1">The sequence shown here is derived from an EMBL/GenBank/DDBJ whole genome shotgun (WGS) entry which is preliminary data.</text>
</comment>
<organism evidence="1 2">
    <name type="scientific">Dryococelus australis</name>
    <dbReference type="NCBI Taxonomy" id="614101"/>
    <lineage>
        <taxon>Eukaryota</taxon>
        <taxon>Metazoa</taxon>
        <taxon>Ecdysozoa</taxon>
        <taxon>Arthropoda</taxon>
        <taxon>Hexapoda</taxon>
        <taxon>Insecta</taxon>
        <taxon>Pterygota</taxon>
        <taxon>Neoptera</taxon>
        <taxon>Polyneoptera</taxon>
        <taxon>Phasmatodea</taxon>
        <taxon>Verophasmatodea</taxon>
        <taxon>Anareolatae</taxon>
        <taxon>Phasmatidae</taxon>
        <taxon>Eurycanthinae</taxon>
        <taxon>Dryococelus</taxon>
    </lineage>
</organism>
<dbReference type="EMBL" id="JARBHB010000013">
    <property type="protein sequence ID" value="KAJ8869462.1"/>
    <property type="molecule type" value="Genomic_DNA"/>
</dbReference>
<sequence length="155" mass="17065">MKVKLSATALNSDQFGVSDGATAATASSVLHDIGKITDTDHSHKESRIRTDLKRTPNEEICGLYFDSRKDNTLFVEKEPGTTYIGHVSPFASSSTDMTPSIISHLPERVISLKMLQVNGCDGIVTNTGWKNGIIRQLELHVGRPLQWSVCLLHFN</sequence>
<accession>A0ABQ9GBB6</accession>
<protein>
    <submittedName>
        <fullName evidence="1">Uncharacterized protein</fullName>
    </submittedName>
</protein>
<proteinExistence type="predicted"/>
<gene>
    <name evidence="1" type="ORF">PR048_028453</name>
</gene>